<name>A0A915KMA2_ROMCU</name>
<keyword evidence="2" id="KW-1185">Reference proteome</keyword>
<dbReference type="AlphaFoldDB" id="A0A915KMA2"/>
<accession>A0A915KMA2</accession>
<sequence length="79" mass="9008">MLGMSSHIYAKAIIRAKPQRDQEDSEKRPFTGRDGPCRLVFPIQVEAENVKNACFPPKMRSLYPIVIWCCGMAYFEAQA</sequence>
<evidence type="ECO:0000256" key="1">
    <source>
        <dbReference type="SAM" id="MobiDB-lite"/>
    </source>
</evidence>
<feature type="region of interest" description="Disordered" evidence="1">
    <location>
        <begin position="13"/>
        <end position="33"/>
    </location>
</feature>
<protein>
    <submittedName>
        <fullName evidence="3">Uncharacterized protein</fullName>
    </submittedName>
</protein>
<organism evidence="2 3">
    <name type="scientific">Romanomermis culicivorax</name>
    <name type="common">Nematode worm</name>
    <dbReference type="NCBI Taxonomy" id="13658"/>
    <lineage>
        <taxon>Eukaryota</taxon>
        <taxon>Metazoa</taxon>
        <taxon>Ecdysozoa</taxon>
        <taxon>Nematoda</taxon>
        <taxon>Enoplea</taxon>
        <taxon>Dorylaimia</taxon>
        <taxon>Mermithida</taxon>
        <taxon>Mermithoidea</taxon>
        <taxon>Mermithidae</taxon>
        <taxon>Romanomermis</taxon>
    </lineage>
</organism>
<reference evidence="3" key="1">
    <citation type="submission" date="2022-11" db="UniProtKB">
        <authorList>
            <consortium name="WormBaseParasite"/>
        </authorList>
    </citation>
    <scope>IDENTIFICATION</scope>
</reference>
<evidence type="ECO:0000313" key="2">
    <source>
        <dbReference type="Proteomes" id="UP000887565"/>
    </source>
</evidence>
<dbReference type="Proteomes" id="UP000887565">
    <property type="component" value="Unplaced"/>
</dbReference>
<evidence type="ECO:0000313" key="3">
    <source>
        <dbReference type="WBParaSite" id="nRc.2.0.1.t39906-RA"/>
    </source>
</evidence>
<feature type="compositionally biased region" description="Basic and acidic residues" evidence="1">
    <location>
        <begin position="18"/>
        <end position="31"/>
    </location>
</feature>
<dbReference type="WBParaSite" id="nRc.2.0.1.t39906-RA">
    <property type="protein sequence ID" value="nRc.2.0.1.t39906-RA"/>
    <property type="gene ID" value="nRc.2.0.1.g39906"/>
</dbReference>
<proteinExistence type="predicted"/>